<keyword evidence="3" id="KW-0349">Heme</keyword>
<reference evidence="8" key="1">
    <citation type="submission" date="2022-12" db="EMBL/GenBank/DDBJ databases">
        <authorList>
            <person name="Petersen C."/>
        </authorList>
    </citation>
    <scope>NUCLEOTIDE SEQUENCE</scope>
    <source>
        <strain evidence="8">IBT 16125</strain>
    </source>
</reference>
<keyword evidence="7" id="KW-0503">Monooxygenase</keyword>
<keyword evidence="6" id="KW-0408">Iron</keyword>
<proteinExistence type="inferred from homology"/>
<gene>
    <name evidence="8" type="ORF">N7458_001738</name>
</gene>
<evidence type="ECO:0000256" key="5">
    <source>
        <dbReference type="ARBA" id="ARBA00023002"/>
    </source>
</evidence>
<organism evidence="8 9">
    <name type="scientific">Penicillium daleae</name>
    <dbReference type="NCBI Taxonomy" id="63821"/>
    <lineage>
        <taxon>Eukaryota</taxon>
        <taxon>Fungi</taxon>
        <taxon>Dikarya</taxon>
        <taxon>Ascomycota</taxon>
        <taxon>Pezizomycotina</taxon>
        <taxon>Eurotiomycetes</taxon>
        <taxon>Eurotiomycetidae</taxon>
        <taxon>Eurotiales</taxon>
        <taxon>Aspergillaceae</taxon>
        <taxon>Penicillium</taxon>
    </lineage>
</organism>
<evidence type="ECO:0000256" key="7">
    <source>
        <dbReference type="ARBA" id="ARBA00023033"/>
    </source>
</evidence>
<dbReference type="PANTHER" id="PTHR24305:SF157">
    <property type="entry name" value="N-ACETYLTRYPTOPHAN 6-HYDROXYLASE IVOC-RELATED"/>
    <property type="match status" value="1"/>
</dbReference>
<name>A0AAD6CBF1_9EURO</name>
<keyword evidence="9" id="KW-1185">Reference proteome</keyword>
<dbReference type="GeneID" id="81595364"/>
<sequence length="511" mass="57541">MNLVLLAILPLSLWAISRILVILYRLTWHPLAKFPGPKWAALTSAYEFYFDAIKGGQCTFEIGRMHKKYGPIVRISPSELHVSEPGFIDELYPGPGKVRDKYSYATGQFGVFCAVSHNLHRMRRGALNPYFSKAAVAKLEPVIYATVDKLCRRLEQVANSTDSVDLVMAFSCMTTDIVTQYAFAESSNFLDSTTFAPNFHEAILAGTRMGAWARHFPILFPILRSIPMDISSMARGKRHSVSKYKEAPGLTQHLVINKSMKKKVSDIWHEESAFTAKKNDAIQHRSTIFHELFHANIPDSEKGPDRMWQEGQIVIGAGTETTAWTLTATMFFILNNPGVLAKLTKELETAIPACYDQPSCRKLEGLPVYNAVIQEGLRLSHGVATRLQRINPQGPMTFRQSAADVPTGEKVWKIPTGTPVGMTAVLVHLNEDLFPEPLEFRPERWLDEDGKRDPRLEKIYIVVLQSLAYSELDMGIGILIRRLGGRLQLFETDWTDVDMVEDCFVPVPKRD</sequence>
<evidence type="ECO:0000313" key="8">
    <source>
        <dbReference type="EMBL" id="KAJ5460186.1"/>
    </source>
</evidence>
<dbReference type="AlphaFoldDB" id="A0AAD6CBF1"/>
<dbReference type="Pfam" id="PF00067">
    <property type="entry name" value="p450"/>
    <property type="match status" value="1"/>
</dbReference>
<comment type="caution">
    <text evidence="8">The sequence shown here is derived from an EMBL/GenBank/DDBJ whole genome shotgun (WGS) entry which is preliminary data.</text>
</comment>
<dbReference type="InterPro" id="IPR002403">
    <property type="entry name" value="Cyt_P450_E_grp-IV"/>
</dbReference>
<dbReference type="GO" id="GO:0005506">
    <property type="term" value="F:iron ion binding"/>
    <property type="evidence" value="ECO:0007669"/>
    <property type="project" value="InterPro"/>
</dbReference>
<dbReference type="GO" id="GO:0043386">
    <property type="term" value="P:mycotoxin biosynthetic process"/>
    <property type="evidence" value="ECO:0007669"/>
    <property type="project" value="UniProtKB-ARBA"/>
</dbReference>
<comment type="similarity">
    <text evidence="2">Belongs to the cytochrome P450 family.</text>
</comment>
<dbReference type="Proteomes" id="UP001213681">
    <property type="component" value="Unassembled WGS sequence"/>
</dbReference>
<evidence type="ECO:0000256" key="1">
    <source>
        <dbReference type="ARBA" id="ARBA00001971"/>
    </source>
</evidence>
<evidence type="ECO:0000256" key="6">
    <source>
        <dbReference type="ARBA" id="ARBA00023004"/>
    </source>
</evidence>
<dbReference type="Gene3D" id="1.10.630.10">
    <property type="entry name" value="Cytochrome P450"/>
    <property type="match status" value="1"/>
</dbReference>
<keyword evidence="5" id="KW-0560">Oxidoreductase</keyword>
<keyword evidence="4" id="KW-0479">Metal-binding</keyword>
<dbReference type="InterPro" id="IPR001128">
    <property type="entry name" value="Cyt_P450"/>
</dbReference>
<accession>A0AAD6CBF1</accession>
<dbReference type="SUPFAM" id="SSF48264">
    <property type="entry name" value="Cytochrome P450"/>
    <property type="match status" value="1"/>
</dbReference>
<dbReference type="PANTHER" id="PTHR24305">
    <property type="entry name" value="CYTOCHROME P450"/>
    <property type="match status" value="1"/>
</dbReference>
<evidence type="ECO:0000313" key="9">
    <source>
        <dbReference type="Proteomes" id="UP001213681"/>
    </source>
</evidence>
<protein>
    <submittedName>
        <fullName evidence="8">Cytochrome P450</fullName>
    </submittedName>
</protein>
<evidence type="ECO:0000256" key="2">
    <source>
        <dbReference type="ARBA" id="ARBA00010617"/>
    </source>
</evidence>
<dbReference type="PRINTS" id="PR00465">
    <property type="entry name" value="EP450IV"/>
</dbReference>
<dbReference type="EMBL" id="JAPVEA010000002">
    <property type="protein sequence ID" value="KAJ5460186.1"/>
    <property type="molecule type" value="Genomic_DNA"/>
</dbReference>
<dbReference type="InterPro" id="IPR036396">
    <property type="entry name" value="Cyt_P450_sf"/>
</dbReference>
<dbReference type="GO" id="GO:0004497">
    <property type="term" value="F:monooxygenase activity"/>
    <property type="evidence" value="ECO:0007669"/>
    <property type="project" value="UniProtKB-KW"/>
</dbReference>
<dbReference type="GO" id="GO:0020037">
    <property type="term" value="F:heme binding"/>
    <property type="evidence" value="ECO:0007669"/>
    <property type="project" value="InterPro"/>
</dbReference>
<dbReference type="CDD" id="cd11062">
    <property type="entry name" value="CYP58-like"/>
    <property type="match status" value="1"/>
</dbReference>
<reference evidence="8" key="2">
    <citation type="journal article" date="2023" name="IMA Fungus">
        <title>Comparative genomic study of the Penicillium genus elucidates a diverse pangenome and 15 lateral gene transfer events.</title>
        <authorList>
            <person name="Petersen C."/>
            <person name="Sorensen T."/>
            <person name="Nielsen M.R."/>
            <person name="Sondergaard T.E."/>
            <person name="Sorensen J.L."/>
            <person name="Fitzpatrick D.A."/>
            <person name="Frisvad J.C."/>
            <person name="Nielsen K.L."/>
        </authorList>
    </citation>
    <scope>NUCLEOTIDE SEQUENCE</scope>
    <source>
        <strain evidence="8">IBT 16125</strain>
    </source>
</reference>
<evidence type="ECO:0000256" key="3">
    <source>
        <dbReference type="ARBA" id="ARBA00022617"/>
    </source>
</evidence>
<dbReference type="InterPro" id="IPR050121">
    <property type="entry name" value="Cytochrome_P450_monoxygenase"/>
</dbReference>
<evidence type="ECO:0000256" key="4">
    <source>
        <dbReference type="ARBA" id="ARBA00022723"/>
    </source>
</evidence>
<dbReference type="RefSeq" id="XP_056769228.1">
    <property type="nucleotide sequence ID" value="XM_056905121.1"/>
</dbReference>
<dbReference type="GO" id="GO:0016705">
    <property type="term" value="F:oxidoreductase activity, acting on paired donors, with incorporation or reduction of molecular oxygen"/>
    <property type="evidence" value="ECO:0007669"/>
    <property type="project" value="InterPro"/>
</dbReference>
<comment type="cofactor">
    <cofactor evidence="1">
        <name>heme</name>
        <dbReference type="ChEBI" id="CHEBI:30413"/>
    </cofactor>
</comment>